<sequence length="191" mass="22526">MLKDLIISRVRVKILSLFFLAPGMIYHVREIVRRTDEEINAVRRELSNLEKAGIMTKEKRANRLFYVLRRDYPLYYDLLELIVKCYGLGGEIIKKRAKLGRIKFAMISGKYARNSVRDANDVDMLIVGKVVLPEISQIIRQEEQKREREINYTVMSEDEFEFRKRRRDPFVISILNGARIMVIGDEEELVK</sequence>
<evidence type="ECO:0000313" key="1">
    <source>
        <dbReference type="EMBL" id="OIO15705.1"/>
    </source>
</evidence>
<evidence type="ECO:0000313" key="2">
    <source>
        <dbReference type="Proteomes" id="UP000183120"/>
    </source>
</evidence>
<dbReference type="AlphaFoldDB" id="A0A1J4TX13"/>
<evidence type="ECO:0008006" key="3">
    <source>
        <dbReference type="Google" id="ProtNLM"/>
    </source>
</evidence>
<proteinExistence type="predicted"/>
<organism evidence="1 2">
    <name type="scientific">Candidatus Gottesmanbacteria bacterium CG1_02_37_22</name>
    <dbReference type="NCBI Taxonomy" id="1805209"/>
    <lineage>
        <taxon>Bacteria</taxon>
        <taxon>Candidatus Gottesmaniibacteriota</taxon>
    </lineage>
</organism>
<dbReference type="EMBL" id="MNUY01000002">
    <property type="protein sequence ID" value="OIO15705.1"/>
    <property type="molecule type" value="Genomic_DNA"/>
</dbReference>
<dbReference type="SUPFAM" id="SSF46785">
    <property type="entry name" value="Winged helix' DNA-binding domain"/>
    <property type="match status" value="1"/>
</dbReference>
<dbReference type="Proteomes" id="UP000183120">
    <property type="component" value="Unassembled WGS sequence"/>
</dbReference>
<protein>
    <recommendedName>
        <fullName evidence="3">HTH arsR-type domain-containing protein</fullName>
    </recommendedName>
</protein>
<dbReference type="SUPFAM" id="SSF81301">
    <property type="entry name" value="Nucleotidyltransferase"/>
    <property type="match status" value="1"/>
</dbReference>
<dbReference type="STRING" id="1805209.AUJ73_00185"/>
<dbReference type="Gene3D" id="3.30.460.10">
    <property type="entry name" value="Beta Polymerase, domain 2"/>
    <property type="match status" value="1"/>
</dbReference>
<reference evidence="1 2" key="1">
    <citation type="journal article" date="2016" name="Environ. Microbiol.">
        <title>Genomic resolution of a cold subsurface aquifer community provides metabolic insights for novel microbes adapted to high CO concentrations.</title>
        <authorList>
            <person name="Probst A.J."/>
            <person name="Castelle C.J."/>
            <person name="Singh A."/>
            <person name="Brown C.T."/>
            <person name="Anantharaman K."/>
            <person name="Sharon I."/>
            <person name="Hug L.A."/>
            <person name="Burstein D."/>
            <person name="Emerson J.B."/>
            <person name="Thomas B.C."/>
            <person name="Banfield J.F."/>
        </authorList>
    </citation>
    <scope>NUCLEOTIDE SEQUENCE [LARGE SCALE GENOMIC DNA]</scope>
    <source>
        <strain evidence="1">CG1_02_37_22</strain>
    </source>
</reference>
<dbReference type="Gene3D" id="1.10.10.10">
    <property type="entry name" value="Winged helix-like DNA-binding domain superfamily/Winged helix DNA-binding domain"/>
    <property type="match status" value="1"/>
</dbReference>
<dbReference type="InterPro" id="IPR043519">
    <property type="entry name" value="NT_sf"/>
</dbReference>
<gene>
    <name evidence="1" type="ORF">AUJ73_00185</name>
</gene>
<accession>A0A1J4TX13</accession>
<dbReference type="InterPro" id="IPR036388">
    <property type="entry name" value="WH-like_DNA-bd_sf"/>
</dbReference>
<dbReference type="InterPro" id="IPR036390">
    <property type="entry name" value="WH_DNA-bd_sf"/>
</dbReference>
<comment type="caution">
    <text evidence="1">The sequence shown here is derived from an EMBL/GenBank/DDBJ whole genome shotgun (WGS) entry which is preliminary data.</text>
</comment>
<name>A0A1J4TX13_9BACT</name>